<dbReference type="Proteomes" id="UP000076925">
    <property type="component" value="Unassembled WGS sequence"/>
</dbReference>
<sequence>MTITINSEMYSQLLSKYQPRIIKTDAENEEFLEVVEELLARQNLTPEESTILELLVKLIEDFEDKHYQLNHSTPRSRMIHLMEAQNITKDNLVEVFGSSDMVDKVMNGELEIGSQQALALGKLLHVDSSLFLYE</sequence>
<organism evidence="1 2">
    <name type="scientific">Scytonema hofmannii PCC 7110</name>
    <dbReference type="NCBI Taxonomy" id="128403"/>
    <lineage>
        <taxon>Bacteria</taxon>
        <taxon>Bacillati</taxon>
        <taxon>Cyanobacteriota</taxon>
        <taxon>Cyanophyceae</taxon>
        <taxon>Nostocales</taxon>
        <taxon>Scytonemataceae</taxon>
        <taxon>Scytonema</taxon>
    </lineage>
</organism>
<name>A0A139X1R0_9CYAN</name>
<dbReference type="AlphaFoldDB" id="A0A139X1R0"/>
<dbReference type="EMBL" id="ANNX02000040">
    <property type="protein sequence ID" value="KYC38625.1"/>
    <property type="molecule type" value="Genomic_DNA"/>
</dbReference>
<proteinExistence type="predicted"/>
<evidence type="ECO:0000313" key="1">
    <source>
        <dbReference type="EMBL" id="KYC38625.1"/>
    </source>
</evidence>
<gene>
    <name evidence="1" type="ORF">WA1_36215</name>
</gene>
<dbReference type="OrthoDB" id="426919at2"/>
<evidence type="ECO:0000313" key="2">
    <source>
        <dbReference type="Proteomes" id="UP000076925"/>
    </source>
</evidence>
<dbReference type="Gene3D" id="3.90.1240.10">
    <property type="entry name" value="Metalloproteases ('zincins'), catalytic domain like"/>
    <property type="match status" value="1"/>
</dbReference>
<comment type="caution">
    <text evidence="1">The sequence shown here is derived from an EMBL/GenBank/DDBJ whole genome shotgun (WGS) entry which is preliminary data.</text>
</comment>
<keyword evidence="2" id="KW-1185">Reference proteome</keyword>
<reference evidence="1 2" key="1">
    <citation type="journal article" date="2013" name="Genome Biol. Evol.">
        <title>Genomes of Stigonematalean cyanobacteria (subsection V) and the evolution of oxygenic photosynthesis from prokaryotes to plastids.</title>
        <authorList>
            <person name="Dagan T."/>
            <person name="Roettger M."/>
            <person name="Stucken K."/>
            <person name="Landan G."/>
            <person name="Koch R."/>
            <person name="Major P."/>
            <person name="Gould S.B."/>
            <person name="Goremykin V.V."/>
            <person name="Rippka R."/>
            <person name="Tandeau de Marsac N."/>
            <person name="Gugger M."/>
            <person name="Lockhart P.J."/>
            <person name="Allen J.F."/>
            <person name="Brune I."/>
            <person name="Maus I."/>
            <person name="Puhler A."/>
            <person name="Martin W.F."/>
        </authorList>
    </citation>
    <scope>NUCLEOTIDE SEQUENCE [LARGE SCALE GENOMIC DNA]</scope>
    <source>
        <strain evidence="1 2">PCC 7110</strain>
    </source>
</reference>
<dbReference type="STRING" id="128403.WA1_36215"/>
<protein>
    <submittedName>
        <fullName evidence="1">Transcriptional regulator</fullName>
    </submittedName>
</protein>
<dbReference type="RefSeq" id="WP_017750146.1">
    <property type="nucleotide sequence ID" value="NZ_KQ976354.1"/>
</dbReference>
<accession>A0A139X1R0</accession>